<comment type="caution">
    <text evidence="1">The sequence shown here is derived from an EMBL/GenBank/DDBJ whole genome shotgun (WGS) entry which is preliminary data.</text>
</comment>
<organism evidence="1">
    <name type="scientific">marine sediment metagenome</name>
    <dbReference type="NCBI Taxonomy" id="412755"/>
    <lineage>
        <taxon>unclassified sequences</taxon>
        <taxon>metagenomes</taxon>
        <taxon>ecological metagenomes</taxon>
    </lineage>
</organism>
<name>A0A0F9FJU6_9ZZZZ</name>
<proteinExistence type="predicted"/>
<protein>
    <recommendedName>
        <fullName evidence="2">DUF2225 domain-containing protein</fullName>
    </recommendedName>
</protein>
<accession>A0A0F9FJU6</accession>
<evidence type="ECO:0000313" key="1">
    <source>
        <dbReference type="EMBL" id="KKL51327.1"/>
    </source>
</evidence>
<dbReference type="AlphaFoldDB" id="A0A0F9FJU6"/>
<dbReference type="Pfam" id="PF09986">
    <property type="entry name" value="DUF2225"/>
    <property type="match status" value="1"/>
</dbReference>
<sequence length="285" mass="32879">MAESAMRISFFQKNPIKCPVCGTEFRKEEMLSGRGRLITKNLTDELRRIYEPSKKAGEIFPLVYPVMVCPICLYSTYNEDFQTIKEEKVPMVLSQQAKREFEIKNIFPDIDFRKQRGLYTGAASYILAIGSYSFIDKEYAPTFKKGLSSLRAAWVFDDLHKKYPHQKYDRLKIMMYKKAIGYYDRSIKFGQTGEEGIDAIKTFGPDLDKNYGYQGFLFMASLMLFKYGDQRDKGERIAKLQNAKRIVSRVFGSGKSSKNMPSFILDNAKDLYEKIGEQVKELTVG</sequence>
<gene>
    <name evidence="1" type="ORF">LCGC14_2296610</name>
</gene>
<dbReference type="InterPro" id="IPR018708">
    <property type="entry name" value="DUF2225"/>
</dbReference>
<evidence type="ECO:0008006" key="2">
    <source>
        <dbReference type="Google" id="ProtNLM"/>
    </source>
</evidence>
<reference evidence="1" key="1">
    <citation type="journal article" date="2015" name="Nature">
        <title>Complex archaea that bridge the gap between prokaryotes and eukaryotes.</title>
        <authorList>
            <person name="Spang A."/>
            <person name="Saw J.H."/>
            <person name="Jorgensen S.L."/>
            <person name="Zaremba-Niedzwiedzka K."/>
            <person name="Martijn J."/>
            <person name="Lind A.E."/>
            <person name="van Eijk R."/>
            <person name="Schleper C."/>
            <person name="Guy L."/>
            <person name="Ettema T.J."/>
        </authorList>
    </citation>
    <scope>NUCLEOTIDE SEQUENCE</scope>
</reference>
<dbReference type="EMBL" id="LAZR01032291">
    <property type="protein sequence ID" value="KKL51327.1"/>
    <property type="molecule type" value="Genomic_DNA"/>
</dbReference>